<dbReference type="EMBL" id="JAXCLA010000003">
    <property type="protein sequence ID" value="MDY0744772.1"/>
    <property type="molecule type" value="Genomic_DNA"/>
</dbReference>
<name>A0ABU5DES6_9BURK</name>
<evidence type="ECO:0000313" key="4">
    <source>
        <dbReference type="Proteomes" id="UP001285263"/>
    </source>
</evidence>
<dbReference type="SMART" id="SM00953">
    <property type="entry name" value="RES"/>
    <property type="match status" value="1"/>
</dbReference>
<dbReference type="Pfam" id="PF08808">
    <property type="entry name" value="RES"/>
    <property type="match status" value="1"/>
</dbReference>
<comment type="caution">
    <text evidence="3">The sequence shown here is derived from an EMBL/GenBank/DDBJ whole genome shotgun (WGS) entry which is preliminary data.</text>
</comment>
<feature type="coiled-coil region" evidence="1">
    <location>
        <begin position="113"/>
        <end position="140"/>
    </location>
</feature>
<evidence type="ECO:0000259" key="2">
    <source>
        <dbReference type="SMART" id="SM00953"/>
    </source>
</evidence>
<evidence type="ECO:0000256" key="1">
    <source>
        <dbReference type="SAM" id="Coils"/>
    </source>
</evidence>
<reference evidence="3 4" key="1">
    <citation type="submission" date="2023-11" db="EMBL/GenBank/DDBJ databases">
        <title>Paucibacter sp. nov., isolated from fresh soil in Korea.</title>
        <authorList>
            <person name="Le N.T.T."/>
        </authorList>
    </citation>
    <scope>NUCLEOTIDE SEQUENCE [LARGE SCALE GENOMIC DNA]</scope>
    <source>
        <strain evidence="3 4">R3-3</strain>
    </source>
</reference>
<proteinExistence type="predicted"/>
<dbReference type="InterPro" id="IPR014914">
    <property type="entry name" value="RES_dom"/>
</dbReference>
<accession>A0ABU5DES6</accession>
<dbReference type="RefSeq" id="WP_320422684.1">
    <property type="nucleotide sequence ID" value="NZ_JAXCLA010000003.1"/>
</dbReference>
<organism evidence="3 4">
    <name type="scientific">Roseateles agri</name>
    <dbReference type="NCBI Taxonomy" id="3098619"/>
    <lineage>
        <taxon>Bacteria</taxon>
        <taxon>Pseudomonadati</taxon>
        <taxon>Pseudomonadota</taxon>
        <taxon>Betaproteobacteria</taxon>
        <taxon>Burkholderiales</taxon>
        <taxon>Sphaerotilaceae</taxon>
        <taxon>Roseateles</taxon>
    </lineage>
</organism>
<gene>
    <name evidence="3" type="ORF">SNE35_09645</name>
</gene>
<keyword evidence="1" id="KW-0175">Coiled coil</keyword>
<sequence length="494" mass="55122">MAPTEHSVHADESEEADKLICSQCVGEAFLSNVIEQSGFKMTCSYCSERGPCWSIEGLAESIEKAFEDHYVRTSTSPESWQERLQADKESDYEWEREGYPVVDAIEGAASIPREAAEDVLERLANKYARYDKDYVGVETEFSAGSYYEEKGVDPGGWQREWRWFERSLKSEARFFSKAAAGHLSSVFGGIDKIRTRGGRGIVVNAGPGRGIKRLYRARVFLSDNRLEEALCRPDIHLGSPPGRIASSGRMNARGISVFYGATAPGAAIAEVRPPVGSKVAVAQFEIVLPLRLLDLTTIEQAEVFGSIFDPSFKNRLERVAFLQSLGQMMTRPVMPDDEALDYLATQAVADFLATENEPPLDGIIYRSVQTRGGRNVVLFHKAARVAELQLPNGTTVSARSFIDSDDGPEVDYWVWEEVPKESGSKTPTKDQFLHDILFSDYPSESGWDDREPALRVDPASVSVHWIDWVSVRSTKHDVARHRVVKPDPSQEPKF</sequence>
<evidence type="ECO:0000313" key="3">
    <source>
        <dbReference type="EMBL" id="MDY0744772.1"/>
    </source>
</evidence>
<protein>
    <submittedName>
        <fullName evidence="3">RES family NAD+ phosphorylase</fullName>
    </submittedName>
</protein>
<feature type="domain" description="RES" evidence="2">
    <location>
        <begin position="233"/>
        <end position="389"/>
    </location>
</feature>
<keyword evidence="4" id="KW-1185">Reference proteome</keyword>
<dbReference type="Proteomes" id="UP001285263">
    <property type="component" value="Unassembled WGS sequence"/>
</dbReference>